<evidence type="ECO:0000313" key="2">
    <source>
        <dbReference type="EMBL" id="PJF17905.1"/>
    </source>
</evidence>
<accession>A0A2H9TJJ3</accession>
<feature type="transmembrane region" description="Helical" evidence="1">
    <location>
        <begin position="199"/>
        <end position="216"/>
    </location>
</feature>
<dbReference type="AlphaFoldDB" id="A0A2H9TJJ3"/>
<comment type="caution">
    <text evidence="2">The sequence shown here is derived from an EMBL/GenBank/DDBJ whole genome shotgun (WGS) entry which is preliminary data.</text>
</comment>
<feature type="transmembrane region" description="Helical" evidence="1">
    <location>
        <begin position="168"/>
        <end position="187"/>
    </location>
</feature>
<protein>
    <submittedName>
        <fullName evidence="2">Uncharacterized protein</fullName>
    </submittedName>
</protein>
<name>A0A2H9TJJ3_9FUNG</name>
<feature type="transmembrane region" description="Helical" evidence="1">
    <location>
        <begin position="91"/>
        <end position="108"/>
    </location>
</feature>
<evidence type="ECO:0000313" key="3">
    <source>
        <dbReference type="Proteomes" id="UP000240830"/>
    </source>
</evidence>
<reference evidence="2 3" key="1">
    <citation type="submission" date="2016-10" db="EMBL/GenBank/DDBJ databases">
        <title>The genome of Paramicrosporidium saccamoebae is the missing link in understanding Cryptomycota and Microsporidia evolution.</title>
        <authorList>
            <person name="Quandt C.A."/>
            <person name="Beaudet D."/>
            <person name="Corsaro D."/>
            <person name="Michel R."/>
            <person name="Corradi N."/>
            <person name="James T."/>
        </authorList>
    </citation>
    <scope>NUCLEOTIDE SEQUENCE [LARGE SCALE GENOMIC DNA]</scope>
    <source>
        <strain evidence="2 3">KSL3</strain>
    </source>
</reference>
<keyword evidence="1" id="KW-1133">Transmembrane helix</keyword>
<gene>
    <name evidence="2" type="ORF">PSACC_02192</name>
</gene>
<keyword evidence="1" id="KW-0812">Transmembrane</keyword>
<evidence type="ECO:0000256" key="1">
    <source>
        <dbReference type="SAM" id="Phobius"/>
    </source>
</evidence>
<organism evidence="2 3">
    <name type="scientific">Paramicrosporidium saccamoebae</name>
    <dbReference type="NCBI Taxonomy" id="1246581"/>
    <lineage>
        <taxon>Eukaryota</taxon>
        <taxon>Fungi</taxon>
        <taxon>Fungi incertae sedis</taxon>
        <taxon>Cryptomycota</taxon>
        <taxon>Cryptomycota incertae sedis</taxon>
        <taxon>Paramicrosporidium</taxon>
    </lineage>
</organism>
<dbReference type="EMBL" id="MTSL01000150">
    <property type="protein sequence ID" value="PJF17905.1"/>
    <property type="molecule type" value="Genomic_DNA"/>
</dbReference>
<keyword evidence="1" id="KW-0472">Membrane</keyword>
<feature type="transmembrane region" description="Helical" evidence="1">
    <location>
        <begin position="21"/>
        <end position="39"/>
    </location>
</feature>
<feature type="transmembrane region" description="Helical" evidence="1">
    <location>
        <begin position="222"/>
        <end position="243"/>
    </location>
</feature>
<keyword evidence="3" id="KW-1185">Reference proteome</keyword>
<sequence length="254" mass="28367">MLVFNATYILSHLARILRTNNPRLLICFIVGSLCRGLHFPIDASRFFMSVGLTATTFIMQLFGYQPKMNVMWIWLLLLPSAPFLGERCRELIAILLIGVIVMLVKYPSRLKAGETFLIRSLAQFHEIDTDFDLGPSHWDSRAAKVLGFVIHCVINGVSSLAGTNVSPAFLLFVVLVCGITLIAVCDSPQPTTAQIFHKWWLLILAFCFSTYIWSGLRNYEGILLVFVAALSRLMLASGIGELLRVAALNTFCFC</sequence>
<dbReference type="Proteomes" id="UP000240830">
    <property type="component" value="Unassembled WGS sequence"/>
</dbReference>
<proteinExistence type="predicted"/>